<evidence type="ECO:0008006" key="10">
    <source>
        <dbReference type="Google" id="ProtNLM"/>
    </source>
</evidence>
<dbReference type="AlphaFoldDB" id="A0A7N0U8J7"/>
<dbReference type="SUPFAM" id="SSF53901">
    <property type="entry name" value="Thiolase-like"/>
    <property type="match status" value="2"/>
</dbReference>
<dbReference type="Pfam" id="PF00195">
    <property type="entry name" value="Chal_sti_synt_N"/>
    <property type="match status" value="1"/>
</dbReference>
<dbReference type="GO" id="GO:0030639">
    <property type="term" value="P:polyketide biosynthetic process"/>
    <property type="evidence" value="ECO:0007669"/>
    <property type="project" value="TreeGrafter"/>
</dbReference>
<evidence type="ECO:0000259" key="7">
    <source>
        <dbReference type="Pfam" id="PF02797"/>
    </source>
</evidence>
<comment type="similarity">
    <text evidence="1 5">Belongs to the thiolase-like superfamily. Chalcone/stilbene synthases family.</text>
</comment>
<dbReference type="GO" id="GO:0016747">
    <property type="term" value="F:acyltransferase activity, transferring groups other than amino-acyl groups"/>
    <property type="evidence" value="ECO:0007669"/>
    <property type="project" value="InterPro"/>
</dbReference>
<dbReference type="InterPro" id="IPR011141">
    <property type="entry name" value="Polyketide_synthase_type-III"/>
</dbReference>
<evidence type="ECO:0000256" key="4">
    <source>
        <dbReference type="PIRSR" id="PIRSR000451-1"/>
    </source>
</evidence>
<keyword evidence="2 5" id="KW-0808">Transferase</keyword>
<dbReference type="InterPro" id="IPR001099">
    <property type="entry name" value="Chalcone/stilbene_synt_N"/>
</dbReference>
<sequence length="394" mass="42787">MASAVFKNLEDHQRADGPAAVLAIGTANPPNSLLQSEVPDIYFSYTDNEDKVELKKKFARICEKSMIRKRYMYATLELLERFPSMKNWDAPSLDARQSVTIQEVPKLGREAAEKAIKEWGQPKSKITHLIFCTSGCVDMPGADFKLAKLLGLSPSVKRTMMHQLGCYAGGASLRLAKDFAENNLGARVLVVCSEITLMAFQGPSEPAPIYSLLNGALFGDGAAAVVVGADPDPVVERPLFELISATQTILPDSEHAIQGLVSENGLRSKITEDVPSIIMNNIEGLITQVFGSAIDWNSIFWIVHPGGPAILNLVEAKLGLGEEKLRASRHVLSEFGNMSSPTVLFIMDEMRKSCHRAECKATTGEGLEWGVLIAFGPGITAETIVLRSVPAHPV</sequence>
<dbReference type="InterPro" id="IPR012328">
    <property type="entry name" value="Chalcone/stilbene_synt_C"/>
</dbReference>
<dbReference type="PANTHER" id="PTHR11877:SF14">
    <property type="entry name" value="CHALCONE SYNTHASE"/>
    <property type="match status" value="1"/>
</dbReference>
<dbReference type="FunFam" id="3.40.47.10:FF:000014">
    <property type="entry name" value="Chalcone synthase 1"/>
    <property type="match status" value="1"/>
</dbReference>
<evidence type="ECO:0000313" key="8">
    <source>
        <dbReference type="EnsemblPlants" id="Kaladp0058s0283.1.v1.1"/>
    </source>
</evidence>
<feature type="domain" description="Chalcone/stilbene synthase N-terminal" evidence="6">
    <location>
        <begin position="8"/>
        <end position="231"/>
    </location>
</feature>
<dbReference type="PIRSF" id="PIRSF000451">
    <property type="entry name" value="PKS_III"/>
    <property type="match status" value="1"/>
</dbReference>
<reference evidence="8" key="1">
    <citation type="submission" date="2021-01" db="UniProtKB">
        <authorList>
            <consortium name="EnsemblPlants"/>
        </authorList>
    </citation>
    <scope>IDENTIFICATION</scope>
</reference>
<dbReference type="EnsemblPlants" id="Kaladp0058s0283.1.v1.1">
    <property type="protein sequence ID" value="Kaladp0058s0283.1.v1.1"/>
    <property type="gene ID" value="Kaladp0058s0283.v1.1"/>
</dbReference>
<dbReference type="CDD" id="cd00831">
    <property type="entry name" value="CHS_like"/>
    <property type="match status" value="1"/>
</dbReference>
<dbReference type="PANTHER" id="PTHR11877">
    <property type="entry name" value="HYDROXYMETHYLGLUTARYL-COA SYNTHASE"/>
    <property type="match status" value="1"/>
</dbReference>
<evidence type="ECO:0000256" key="2">
    <source>
        <dbReference type="ARBA" id="ARBA00022679"/>
    </source>
</evidence>
<dbReference type="Gene3D" id="3.40.47.10">
    <property type="match status" value="2"/>
</dbReference>
<evidence type="ECO:0000256" key="1">
    <source>
        <dbReference type="ARBA" id="ARBA00005531"/>
    </source>
</evidence>
<name>A0A7N0U8J7_KALFE</name>
<keyword evidence="3 5" id="KW-0012">Acyltransferase</keyword>
<evidence type="ECO:0000259" key="6">
    <source>
        <dbReference type="Pfam" id="PF00195"/>
    </source>
</evidence>
<evidence type="ECO:0000313" key="9">
    <source>
        <dbReference type="Proteomes" id="UP000594263"/>
    </source>
</evidence>
<organism evidence="8 9">
    <name type="scientific">Kalanchoe fedtschenkoi</name>
    <name type="common">Lavender scallops</name>
    <name type="synonym">South American air plant</name>
    <dbReference type="NCBI Taxonomy" id="63787"/>
    <lineage>
        <taxon>Eukaryota</taxon>
        <taxon>Viridiplantae</taxon>
        <taxon>Streptophyta</taxon>
        <taxon>Embryophyta</taxon>
        <taxon>Tracheophyta</taxon>
        <taxon>Spermatophyta</taxon>
        <taxon>Magnoliopsida</taxon>
        <taxon>eudicotyledons</taxon>
        <taxon>Gunneridae</taxon>
        <taxon>Pentapetalae</taxon>
        <taxon>Saxifragales</taxon>
        <taxon>Crassulaceae</taxon>
        <taxon>Kalanchoe</taxon>
    </lineage>
</organism>
<protein>
    <recommendedName>
        <fullName evidence="10">Chalcone synthase</fullName>
    </recommendedName>
</protein>
<dbReference type="Gramene" id="Kaladp0058s0283.1.v1.1">
    <property type="protein sequence ID" value="Kaladp0058s0283.1.v1.1"/>
    <property type="gene ID" value="Kaladp0058s0283.v1.1"/>
</dbReference>
<keyword evidence="9" id="KW-1185">Reference proteome</keyword>
<accession>A0A7N0U8J7</accession>
<dbReference type="Pfam" id="PF02797">
    <property type="entry name" value="Chal_sti_synt_C"/>
    <property type="match status" value="1"/>
</dbReference>
<dbReference type="Proteomes" id="UP000594263">
    <property type="component" value="Unplaced"/>
</dbReference>
<feature type="active site" description="Acyl-thioester intermediate" evidence="4">
    <location>
        <position position="166"/>
    </location>
</feature>
<evidence type="ECO:0000256" key="5">
    <source>
        <dbReference type="RuleBase" id="RU003633"/>
    </source>
</evidence>
<evidence type="ECO:0000256" key="3">
    <source>
        <dbReference type="ARBA" id="ARBA00023315"/>
    </source>
</evidence>
<dbReference type="InterPro" id="IPR016039">
    <property type="entry name" value="Thiolase-like"/>
</dbReference>
<proteinExistence type="inferred from homology"/>
<dbReference type="FunFam" id="3.40.47.10:FF:000025">
    <property type="entry name" value="Chalcone synthase 2"/>
    <property type="match status" value="1"/>
</dbReference>
<feature type="domain" description="Chalcone/stilbene synthase C-terminal" evidence="7">
    <location>
        <begin position="241"/>
        <end position="390"/>
    </location>
</feature>